<name>A0A3N6RSK3_9CYAN</name>
<dbReference type="Proteomes" id="UP000269154">
    <property type="component" value="Unassembled WGS sequence"/>
</dbReference>
<evidence type="ECO:0000313" key="1">
    <source>
        <dbReference type="EMBL" id="RQH57613.1"/>
    </source>
</evidence>
<gene>
    <name evidence="1" type="ORF">D5R40_00340</name>
</gene>
<sequence length="82" mass="9776">MQRYDRGFYEVFELAQARRIAKKLEIQHTPKYGSWLKMLESELYQIRLIRYKNILYLHHYQIFINFFPPDSVLPLLGGGGVG</sequence>
<comment type="caution">
    <text evidence="1">The sequence shown here is derived from an EMBL/GenBank/DDBJ whole genome shotgun (WGS) entry which is preliminary data.</text>
</comment>
<protein>
    <recommendedName>
        <fullName evidence="3">Tc1-like transposase DDE domain-containing protein</fullName>
    </recommendedName>
</protein>
<dbReference type="AlphaFoldDB" id="A0A3N6RSK3"/>
<organism evidence="1 2">
    <name type="scientific">Okeania hirsuta</name>
    <dbReference type="NCBI Taxonomy" id="1458930"/>
    <lineage>
        <taxon>Bacteria</taxon>
        <taxon>Bacillati</taxon>
        <taxon>Cyanobacteriota</taxon>
        <taxon>Cyanophyceae</taxon>
        <taxon>Oscillatoriophycideae</taxon>
        <taxon>Oscillatoriales</taxon>
        <taxon>Microcoleaceae</taxon>
        <taxon>Okeania</taxon>
    </lineage>
</organism>
<proteinExistence type="predicted"/>
<reference evidence="1 2" key="1">
    <citation type="journal article" date="2018" name="ACS Chem. Biol.">
        <title>Ketoreductase domain dysfunction expands chemodiversity: malyngamide biosynthesis in the cyanobacterium Okeania hirsuta.</title>
        <authorList>
            <person name="Moss N.A."/>
            <person name="Leao T."/>
            <person name="Rankin M."/>
            <person name="McCullough T.M."/>
            <person name="Qu P."/>
            <person name="Korobeynikov A."/>
            <person name="Smith J.L."/>
            <person name="Gerwick L."/>
            <person name="Gerwick W.H."/>
        </authorList>
    </citation>
    <scope>NUCLEOTIDE SEQUENCE [LARGE SCALE GENOMIC DNA]</scope>
    <source>
        <strain evidence="1 2">PAB10Feb10-1</strain>
    </source>
</reference>
<evidence type="ECO:0008006" key="3">
    <source>
        <dbReference type="Google" id="ProtNLM"/>
    </source>
</evidence>
<dbReference type="EMBL" id="RCBY01000001">
    <property type="protein sequence ID" value="RQH57613.1"/>
    <property type="molecule type" value="Genomic_DNA"/>
</dbReference>
<accession>A0A3N6RSK3</accession>
<keyword evidence="2" id="KW-1185">Reference proteome</keyword>
<evidence type="ECO:0000313" key="2">
    <source>
        <dbReference type="Proteomes" id="UP000269154"/>
    </source>
</evidence>